<protein>
    <submittedName>
        <fullName evidence="5">TatD DNase family protein</fullName>
    </submittedName>
</protein>
<dbReference type="FunFam" id="3.20.20.140:FF:000005">
    <property type="entry name" value="TatD family hydrolase"/>
    <property type="match status" value="1"/>
</dbReference>
<keyword evidence="3" id="KW-0378">Hydrolase</keyword>
<evidence type="ECO:0000256" key="3">
    <source>
        <dbReference type="ARBA" id="ARBA00022801"/>
    </source>
</evidence>
<dbReference type="GO" id="GO:0005829">
    <property type="term" value="C:cytosol"/>
    <property type="evidence" value="ECO:0007669"/>
    <property type="project" value="TreeGrafter"/>
</dbReference>
<evidence type="ECO:0000313" key="5">
    <source>
        <dbReference type="EMBL" id="REG84809.1"/>
    </source>
</evidence>
<keyword evidence="6" id="KW-1185">Reference proteome</keyword>
<gene>
    <name evidence="5" type="ORF">DFP81_1033</name>
</gene>
<feature type="binding site" evidence="4">
    <location>
        <position position="6"/>
    </location>
    <ligand>
        <name>a divalent metal cation</name>
        <dbReference type="ChEBI" id="CHEBI:60240"/>
        <label>1</label>
    </ligand>
</feature>
<dbReference type="InterPro" id="IPR032466">
    <property type="entry name" value="Metal_Hydrolase"/>
</dbReference>
<evidence type="ECO:0000256" key="4">
    <source>
        <dbReference type="PIRSR" id="PIRSR005902-1"/>
    </source>
</evidence>
<comment type="similarity">
    <text evidence="1">Belongs to the metallo-dependent hydrolases superfamily. TatD-type hydrolase family.</text>
</comment>
<proteinExistence type="inferred from homology"/>
<dbReference type="Proteomes" id="UP000256542">
    <property type="component" value="Unassembled WGS sequence"/>
</dbReference>
<dbReference type="SUPFAM" id="SSF51556">
    <property type="entry name" value="Metallo-dependent hydrolases"/>
    <property type="match status" value="1"/>
</dbReference>
<dbReference type="EMBL" id="QUNG01000003">
    <property type="protein sequence ID" value="REG84809.1"/>
    <property type="molecule type" value="Genomic_DNA"/>
</dbReference>
<dbReference type="RefSeq" id="WP_115896699.1">
    <property type="nucleotide sequence ID" value="NZ_QUNG01000003.1"/>
</dbReference>
<evidence type="ECO:0000256" key="1">
    <source>
        <dbReference type="ARBA" id="ARBA00009275"/>
    </source>
</evidence>
<evidence type="ECO:0000313" key="6">
    <source>
        <dbReference type="Proteomes" id="UP000256542"/>
    </source>
</evidence>
<organism evidence="5 6">
    <name type="scientific">Marinomonas pollencensis</name>
    <dbReference type="NCBI Taxonomy" id="491954"/>
    <lineage>
        <taxon>Bacteria</taxon>
        <taxon>Pseudomonadati</taxon>
        <taxon>Pseudomonadota</taxon>
        <taxon>Gammaproteobacteria</taxon>
        <taxon>Oceanospirillales</taxon>
        <taxon>Oceanospirillaceae</taxon>
        <taxon>Marinomonas</taxon>
    </lineage>
</organism>
<feature type="binding site" evidence="4">
    <location>
        <position position="8"/>
    </location>
    <ligand>
        <name>a divalent metal cation</name>
        <dbReference type="ChEBI" id="CHEBI:60240"/>
        <label>1</label>
    </ligand>
</feature>
<dbReference type="CDD" id="cd01310">
    <property type="entry name" value="TatD_DNAse"/>
    <property type="match status" value="1"/>
</dbReference>
<reference evidence="5 6" key="1">
    <citation type="submission" date="2018-08" db="EMBL/GenBank/DDBJ databases">
        <title>Genomic Encyclopedia of Type Strains, Phase III (KMG-III): the genomes of soil and plant-associated and newly described type strains.</title>
        <authorList>
            <person name="Whitman W."/>
        </authorList>
    </citation>
    <scope>NUCLEOTIDE SEQUENCE [LARGE SCALE GENOMIC DNA]</scope>
    <source>
        <strain evidence="5 6">CECT 7375</strain>
    </source>
</reference>
<dbReference type="Gene3D" id="3.20.20.140">
    <property type="entry name" value="Metal-dependent hydrolases"/>
    <property type="match status" value="1"/>
</dbReference>
<dbReference type="GO" id="GO:0046872">
    <property type="term" value="F:metal ion binding"/>
    <property type="evidence" value="ECO:0007669"/>
    <property type="project" value="UniProtKB-KW"/>
</dbReference>
<accession>A0A3E0DPL8</accession>
<dbReference type="InterPro" id="IPR001130">
    <property type="entry name" value="TatD-like"/>
</dbReference>
<feature type="binding site" evidence="4">
    <location>
        <position position="92"/>
    </location>
    <ligand>
        <name>a divalent metal cation</name>
        <dbReference type="ChEBI" id="CHEBI:60240"/>
        <label>1</label>
    </ligand>
</feature>
<feature type="binding site" evidence="4">
    <location>
        <position position="128"/>
    </location>
    <ligand>
        <name>a divalent metal cation</name>
        <dbReference type="ChEBI" id="CHEBI:60240"/>
        <label>2</label>
    </ligand>
</feature>
<dbReference type="PIRSF" id="PIRSF005902">
    <property type="entry name" value="DNase_TatD"/>
    <property type="match status" value="1"/>
</dbReference>
<dbReference type="Pfam" id="PF01026">
    <property type="entry name" value="TatD_DNase"/>
    <property type="match status" value="1"/>
</dbReference>
<feature type="binding site" evidence="4">
    <location>
        <position position="202"/>
    </location>
    <ligand>
        <name>a divalent metal cation</name>
        <dbReference type="ChEBI" id="CHEBI:60240"/>
        <label>1</label>
    </ligand>
</feature>
<evidence type="ECO:0000256" key="2">
    <source>
        <dbReference type="ARBA" id="ARBA00022723"/>
    </source>
</evidence>
<comment type="caution">
    <text evidence="5">The sequence shown here is derived from an EMBL/GenBank/DDBJ whole genome shotgun (WGS) entry which is preliminary data.</text>
</comment>
<feature type="binding site" evidence="4">
    <location>
        <position position="152"/>
    </location>
    <ligand>
        <name>a divalent metal cation</name>
        <dbReference type="ChEBI" id="CHEBI:60240"/>
        <label>2</label>
    </ligand>
</feature>
<dbReference type="PANTHER" id="PTHR46124:SF3">
    <property type="entry name" value="HYDROLASE"/>
    <property type="match status" value="1"/>
</dbReference>
<dbReference type="GO" id="GO:0016788">
    <property type="term" value="F:hydrolase activity, acting on ester bonds"/>
    <property type="evidence" value="ECO:0007669"/>
    <property type="project" value="InterPro"/>
</dbReference>
<dbReference type="AlphaFoldDB" id="A0A3E0DPL8"/>
<dbReference type="OrthoDB" id="9810005at2"/>
<name>A0A3E0DPL8_9GAMM</name>
<dbReference type="PANTHER" id="PTHR46124">
    <property type="entry name" value="D-AMINOACYL-TRNA DEACYLASE"/>
    <property type="match status" value="1"/>
</dbReference>
<sequence>MYNDSHCHLDFSVFDSSRDALMSACQQAGVEGFLVPSTTRSSWQRVTRLAVAYPQWRVAYGLHPYFLGEAKSDDIEHLAECCETNDALAIGEIGLDCWPGAMALDKQQFFFSRQLIIARDLKLPIIVHARKSYDLVIKAVRDTGFIYGGIVHAFNGSLVQANRLQELGFILGIGGTITYPRAKKAHRVLAELEDTAFVLETDSPDMPVCGFQGEVNTPLSIPRIAQSVARIRNSSVADIARQTNNNLLSTFPKWYKDTL</sequence>
<keyword evidence="2 4" id="KW-0479">Metal-binding</keyword>